<dbReference type="Gene3D" id="3.30.110.40">
    <property type="entry name" value="TusA-like domain"/>
    <property type="match status" value="1"/>
</dbReference>
<feature type="non-terminal residue" evidence="2">
    <location>
        <position position="60"/>
    </location>
</feature>
<dbReference type="SUPFAM" id="SSF64307">
    <property type="entry name" value="SirA-like"/>
    <property type="match status" value="1"/>
</dbReference>
<reference evidence="2" key="1">
    <citation type="submission" date="2018-05" db="EMBL/GenBank/DDBJ databases">
        <authorList>
            <person name="Lanie J.A."/>
            <person name="Ng W.-L."/>
            <person name="Kazmierczak K.M."/>
            <person name="Andrzejewski T.M."/>
            <person name="Davidsen T.M."/>
            <person name="Wayne K.J."/>
            <person name="Tettelin H."/>
            <person name="Glass J.I."/>
            <person name="Rusch D."/>
            <person name="Podicherti R."/>
            <person name="Tsui H.-C.T."/>
            <person name="Winkler M.E."/>
        </authorList>
    </citation>
    <scope>NUCLEOTIDE SEQUENCE</scope>
</reference>
<organism evidence="2">
    <name type="scientific">marine metagenome</name>
    <dbReference type="NCBI Taxonomy" id="408172"/>
    <lineage>
        <taxon>unclassified sequences</taxon>
        <taxon>metagenomes</taxon>
        <taxon>ecological metagenomes</taxon>
    </lineage>
</organism>
<feature type="domain" description="UPF0033" evidence="1">
    <location>
        <begin position="7"/>
        <end position="60"/>
    </location>
</feature>
<sequence length="60" mass="6824">MDEVFHINAENYQCPLPILKLRKQLSLMAPLELIKMTATDQATLIDVPVFCAQEGHELLE</sequence>
<protein>
    <recommendedName>
        <fullName evidence="1">UPF0033 domain-containing protein</fullName>
    </recommendedName>
</protein>
<gene>
    <name evidence="2" type="ORF">METZ01_LOCUS496546</name>
</gene>
<evidence type="ECO:0000313" key="2">
    <source>
        <dbReference type="EMBL" id="SVE43692.1"/>
    </source>
</evidence>
<dbReference type="InterPro" id="IPR001455">
    <property type="entry name" value="TusA-like"/>
</dbReference>
<dbReference type="Pfam" id="PF01206">
    <property type="entry name" value="TusA"/>
    <property type="match status" value="1"/>
</dbReference>
<dbReference type="EMBL" id="UINC01217196">
    <property type="protein sequence ID" value="SVE43692.1"/>
    <property type="molecule type" value="Genomic_DNA"/>
</dbReference>
<dbReference type="CDD" id="cd00291">
    <property type="entry name" value="SirA_YedF_YeeD"/>
    <property type="match status" value="1"/>
</dbReference>
<evidence type="ECO:0000259" key="1">
    <source>
        <dbReference type="Pfam" id="PF01206"/>
    </source>
</evidence>
<accession>A0A383DGT2</accession>
<proteinExistence type="predicted"/>
<name>A0A383DGT2_9ZZZZ</name>
<dbReference type="InterPro" id="IPR036868">
    <property type="entry name" value="TusA-like_sf"/>
</dbReference>
<dbReference type="AlphaFoldDB" id="A0A383DGT2"/>